<dbReference type="Proteomes" id="UP000887540">
    <property type="component" value="Unplaced"/>
</dbReference>
<feature type="domain" description="ShKT" evidence="3">
    <location>
        <begin position="21"/>
        <end position="60"/>
    </location>
</feature>
<name>A0A914E4T7_9BILA</name>
<dbReference type="SMART" id="SM00254">
    <property type="entry name" value="ShKT"/>
    <property type="match status" value="1"/>
</dbReference>
<feature type="chain" id="PRO_5038123945" evidence="2">
    <location>
        <begin position="20"/>
        <end position="134"/>
    </location>
</feature>
<keyword evidence="4" id="KW-1185">Reference proteome</keyword>
<evidence type="ECO:0000256" key="2">
    <source>
        <dbReference type="SAM" id="SignalP"/>
    </source>
</evidence>
<evidence type="ECO:0000313" key="5">
    <source>
        <dbReference type="WBParaSite" id="ACRNAN_scaffold5757.g6351.t1"/>
    </source>
</evidence>
<sequence>MVLAFGFMLVSVILASVEATCTNANANCATWVPNGFCSSSFYTCAQKQSYCALSCNIGGCSPQTTCSTTGTCVNNNANTCSSSVTTTTTTAAPGAAPPPCSASPFPACSSCTGITPCVAPKTCMCEVSGTACCQ</sequence>
<dbReference type="AlphaFoldDB" id="A0A914E4T7"/>
<accession>A0A914E4T7</accession>
<reference evidence="5" key="1">
    <citation type="submission" date="2022-11" db="UniProtKB">
        <authorList>
            <consortium name="WormBaseParasite"/>
        </authorList>
    </citation>
    <scope>IDENTIFICATION</scope>
</reference>
<comment type="caution">
    <text evidence="1">Lacks conserved residue(s) required for the propagation of feature annotation.</text>
</comment>
<keyword evidence="2" id="KW-0732">Signal</keyword>
<evidence type="ECO:0000259" key="3">
    <source>
        <dbReference type="PROSITE" id="PS51670"/>
    </source>
</evidence>
<dbReference type="PROSITE" id="PS51670">
    <property type="entry name" value="SHKT"/>
    <property type="match status" value="1"/>
</dbReference>
<organism evidence="4 5">
    <name type="scientific">Acrobeloides nanus</name>
    <dbReference type="NCBI Taxonomy" id="290746"/>
    <lineage>
        <taxon>Eukaryota</taxon>
        <taxon>Metazoa</taxon>
        <taxon>Ecdysozoa</taxon>
        <taxon>Nematoda</taxon>
        <taxon>Chromadorea</taxon>
        <taxon>Rhabditida</taxon>
        <taxon>Tylenchina</taxon>
        <taxon>Cephalobomorpha</taxon>
        <taxon>Cephaloboidea</taxon>
        <taxon>Cephalobidae</taxon>
        <taxon>Acrobeloides</taxon>
    </lineage>
</organism>
<dbReference type="InterPro" id="IPR003582">
    <property type="entry name" value="ShKT_dom"/>
</dbReference>
<dbReference type="WBParaSite" id="ACRNAN_scaffold5757.g6351.t1">
    <property type="protein sequence ID" value="ACRNAN_scaffold5757.g6351.t1"/>
    <property type="gene ID" value="ACRNAN_scaffold5757.g6351"/>
</dbReference>
<proteinExistence type="predicted"/>
<protein>
    <submittedName>
        <fullName evidence="5">ShKT domain-containing protein</fullName>
    </submittedName>
</protein>
<dbReference type="Pfam" id="PF01549">
    <property type="entry name" value="ShK"/>
    <property type="match status" value="1"/>
</dbReference>
<feature type="signal peptide" evidence="2">
    <location>
        <begin position="1"/>
        <end position="19"/>
    </location>
</feature>
<evidence type="ECO:0000313" key="4">
    <source>
        <dbReference type="Proteomes" id="UP000887540"/>
    </source>
</evidence>
<evidence type="ECO:0000256" key="1">
    <source>
        <dbReference type="PROSITE-ProRule" id="PRU01005"/>
    </source>
</evidence>